<comment type="caution">
    <text evidence="1">The sequence shown here is derived from an EMBL/GenBank/DDBJ whole genome shotgun (WGS) entry which is preliminary data.</text>
</comment>
<evidence type="ECO:0000313" key="2">
    <source>
        <dbReference type="Proteomes" id="UP000551758"/>
    </source>
</evidence>
<reference evidence="1 2" key="1">
    <citation type="journal article" date="2020" name="Mol. Biol. Evol.">
        <title>Interspecific Gene Flow and the Evolution of Specialization in Black and White Rhinoceros.</title>
        <authorList>
            <person name="Moodley Y."/>
            <person name="Westbury M.V."/>
            <person name="Russo I.M."/>
            <person name="Gopalakrishnan S."/>
            <person name="Rakotoarivelo A."/>
            <person name="Olsen R.A."/>
            <person name="Prost S."/>
            <person name="Tunstall T."/>
            <person name="Ryder O.A."/>
            <person name="Dalen L."/>
            <person name="Bruford M.W."/>
        </authorList>
    </citation>
    <scope>NUCLEOTIDE SEQUENCE [LARGE SCALE GENOMIC DNA]</scope>
    <source>
        <strain evidence="1">SBR-YM</strain>
        <tissue evidence="1">Skin</tissue>
    </source>
</reference>
<protein>
    <submittedName>
        <fullName evidence="1">Uncharacterized protein</fullName>
    </submittedName>
</protein>
<dbReference type="AlphaFoldDB" id="A0A7J7FPN7"/>
<dbReference type="EMBL" id="JACDTQ010000017">
    <property type="protein sequence ID" value="KAF5929851.1"/>
    <property type="molecule type" value="Genomic_DNA"/>
</dbReference>
<evidence type="ECO:0000313" key="1">
    <source>
        <dbReference type="EMBL" id="KAF5929851.1"/>
    </source>
</evidence>
<gene>
    <name evidence="1" type="ORF">HPG69_002576</name>
</gene>
<dbReference type="Proteomes" id="UP000551758">
    <property type="component" value="Unassembled WGS sequence"/>
</dbReference>
<keyword evidence="2" id="KW-1185">Reference proteome</keyword>
<sequence>IRVLVKSAAQRRECPPHVYKQLKLILESISPELDDAAYYSLAPSSGKAETELNENICRVEHELRSIPADSELKHSYITKESKNEITSLIILLPTHFHNVIK</sequence>
<accession>A0A7J7FPN7</accession>
<organism evidence="1 2">
    <name type="scientific">Diceros bicornis minor</name>
    <name type="common">South-central black rhinoceros</name>
    <dbReference type="NCBI Taxonomy" id="77932"/>
    <lineage>
        <taxon>Eukaryota</taxon>
        <taxon>Metazoa</taxon>
        <taxon>Chordata</taxon>
        <taxon>Craniata</taxon>
        <taxon>Vertebrata</taxon>
        <taxon>Euteleostomi</taxon>
        <taxon>Mammalia</taxon>
        <taxon>Eutheria</taxon>
        <taxon>Laurasiatheria</taxon>
        <taxon>Perissodactyla</taxon>
        <taxon>Rhinocerotidae</taxon>
        <taxon>Diceros</taxon>
    </lineage>
</organism>
<name>A0A7J7FPN7_DICBM</name>
<proteinExistence type="predicted"/>
<feature type="non-terminal residue" evidence="1">
    <location>
        <position position="101"/>
    </location>
</feature>